<dbReference type="Pfam" id="PF00528">
    <property type="entry name" value="BPD_transp_1"/>
    <property type="match status" value="1"/>
</dbReference>
<dbReference type="InterPro" id="IPR035906">
    <property type="entry name" value="MetI-like_sf"/>
</dbReference>
<dbReference type="PANTHER" id="PTHR43227">
    <property type="entry name" value="BLL4140 PROTEIN"/>
    <property type="match status" value="1"/>
</dbReference>
<dbReference type="InterPro" id="IPR000515">
    <property type="entry name" value="MetI-like"/>
</dbReference>
<evidence type="ECO:0000256" key="8">
    <source>
        <dbReference type="SAM" id="MobiDB-lite"/>
    </source>
</evidence>
<evidence type="ECO:0000256" key="4">
    <source>
        <dbReference type="ARBA" id="ARBA00022692"/>
    </source>
</evidence>
<evidence type="ECO:0000313" key="11">
    <source>
        <dbReference type="Proteomes" id="UP000711047"/>
    </source>
</evidence>
<feature type="compositionally biased region" description="Polar residues" evidence="8">
    <location>
        <begin position="1"/>
        <end position="16"/>
    </location>
</feature>
<protein>
    <submittedName>
        <fullName evidence="10">Sugar ABC transporter permease</fullName>
    </submittedName>
</protein>
<keyword evidence="3" id="KW-1003">Cell membrane</keyword>
<feature type="region of interest" description="Disordered" evidence="8">
    <location>
        <begin position="1"/>
        <end position="20"/>
    </location>
</feature>
<feature type="transmembrane region" description="Helical" evidence="7">
    <location>
        <begin position="232"/>
        <end position="253"/>
    </location>
</feature>
<evidence type="ECO:0000256" key="3">
    <source>
        <dbReference type="ARBA" id="ARBA00022475"/>
    </source>
</evidence>
<evidence type="ECO:0000256" key="7">
    <source>
        <dbReference type="RuleBase" id="RU363032"/>
    </source>
</evidence>
<comment type="similarity">
    <text evidence="7">Belongs to the binding-protein-dependent transport system permease family.</text>
</comment>
<keyword evidence="5 7" id="KW-1133">Transmembrane helix</keyword>
<dbReference type="EMBL" id="JABMKX010000004">
    <property type="protein sequence ID" value="NQX45433.1"/>
    <property type="molecule type" value="Genomic_DNA"/>
</dbReference>
<dbReference type="Proteomes" id="UP000711047">
    <property type="component" value="Unassembled WGS sequence"/>
</dbReference>
<proteinExistence type="inferred from homology"/>
<evidence type="ECO:0000256" key="2">
    <source>
        <dbReference type="ARBA" id="ARBA00022448"/>
    </source>
</evidence>
<dbReference type="SUPFAM" id="SSF161098">
    <property type="entry name" value="MetI-like"/>
    <property type="match status" value="1"/>
</dbReference>
<evidence type="ECO:0000259" key="9">
    <source>
        <dbReference type="PROSITE" id="PS50928"/>
    </source>
</evidence>
<feature type="transmembrane region" description="Helical" evidence="7">
    <location>
        <begin position="145"/>
        <end position="166"/>
    </location>
</feature>
<organism evidence="10 11">
    <name type="scientific">Paenibacillus tritici</name>
    <dbReference type="NCBI Taxonomy" id="1873425"/>
    <lineage>
        <taxon>Bacteria</taxon>
        <taxon>Bacillati</taxon>
        <taxon>Bacillota</taxon>
        <taxon>Bacilli</taxon>
        <taxon>Bacillales</taxon>
        <taxon>Paenibacillaceae</taxon>
        <taxon>Paenibacillus</taxon>
    </lineage>
</organism>
<accession>A0ABX2DLB6</accession>
<keyword evidence="4 7" id="KW-0812">Transmembrane</keyword>
<feature type="transmembrane region" description="Helical" evidence="7">
    <location>
        <begin position="103"/>
        <end position="124"/>
    </location>
</feature>
<gene>
    <name evidence="10" type="ORF">HQN87_08835</name>
</gene>
<dbReference type="InterPro" id="IPR050809">
    <property type="entry name" value="UgpAE/MalFG_permease"/>
</dbReference>
<evidence type="ECO:0000313" key="10">
    <source>
        <dbReference type="EMBL" id="NQX45433.1"/>
    </source>
</evidence>
<name>A0ABX2DLB6_9BACL</name>
<keyword evidence="11" id="KW-1185">Reference proteome</keyword>
<dbReference type="PROSITE" id="PS50928">
    <property type="entry name" value="ABC_TM1"/>
    <property type="match status" value="1"/>
</dbReference>
<sequence>MANLESRQSSFITNGGNRKLTKKRRPRLSILSDIRRNGTSYLLVLPAMAYTFIFGYMTYPYMVIAFQRFNYTKGIFHSEWVGFKNFEFFFRSNKALTVTFNTIYLNLLFIIFGTLMALAISLVLNELRKKLFVKISQSLMLFPNFISWIVISYVLYALFSMDMGIVNKTLNQLGMSSVNWYTEAQSWPAILTVMHVWKGAGMSAIIYLATITGIDETLYEAAEIDGANRLQMCFRITLPLMMPTVIILTMLSVGKIMYGDFGMIYALIGDNGTLYSTTDIIDTYVFRSLRQIGDPSEAMAVGLFQSVIGFILVFGTNAITRRFFKDGALY</sequence>
<dbReference type="Gene3D" id="1.10.3720.10">
    <property type="entry name" value="MetI-like"/>
    <property type="match status" value="1"/>
</dbReference>
<evidence type="ECO:0000256" key="6">
    <source>
        <dbReference type="ARBA" id="ARBA00023136"/>
    </source>
</evidence>
<feature type="transmembrane region" description="Helical" evidence="7">
    <location>
        <begin position="186"/>
        <end position="211"/>
    </location>
</feature>
<dbReference type="CDD" id="cd06261">
    <property type="entry name" value="TM_PBP2"/>
    <property type="match status" value="1"/>
</dbReference>
<feature type="transmembrane region" description="Helical" evidence="7">
    <location>
        <begin position="298"/>
        <end position="320"/>
    </location>
</feature>
<feature type="domain" description="ABC transmembrane type-1" evidence="9">
    <location>
        <begin position="99"/>
        <end position="316"/>
    </location>
</feature>
<keyword evidence="2 7" id="KW-0813">Transport</keyword>
<comment type="caution">
    <text evidence="10">The sequence shown here is derived from an EMBL/GenBank/DDBJ whole genome shotgun (WGS) entry which is preliminary data.</text>
</comment>
<reference evidence="10 11" key="1">
    <citation type="submission" date="2020-05" db="EMBL/GenBank/DDBJ databases">
        <title>Paenibacillus glebae, sp. nov., Paenibacillus humi sp. nov., Paenibacillus pedi sp. nov., Paenibacillus terrestris sp. nov. and Paenibacillus terricola sp. nov., isolated from a forest top soil sample.</title>
        <authorList>
            <person name="Qi S."/>
            <person name="Carlier A."/>
            <person name="Cnockaert M."/>
            <person name="Vandamme P."/>
        </authorList>
    </citation>
    <scope>NUCLEOTIDE SEQUENCE [LARGE SCALE GENOMIC DNA]</scope>
    <source>
        <strain evidence="10 11">LMG 29502</strain>
    </source>
</reference>
<comment type="subcellular location">
    <subcellularLocation>
        <location evidence="1 7">Cell membrane</location>
        <topology evidence="1 7">Multi-pass membrane protein</topology>
    </subcellularLocation>
</comment>
<dbReference type="PANTHER" id="PTHR43227:SF11">
    <property type="entry name" value="BLL4140 PROTEIN"/>
    <property type="match status" value="1"/>
</dbReference>
<keyword evidence="6 7" id="KW-0472">Membrane</keyword>
<feature type="transmembrane region" description="Helical" evidence="7">
    <location>
        <begin position="41"/>
        <end position="59"/>
    </location>
</feature>
<evidence type="ECO:0000256" key="5">
    <source>
        <dbReference type="ARBA" id="ARBA00022989"/>
    </source>
</evidence>
<evidence type="ECO:0000256" key="1">
    <source>
        <dbReference type="ARBA" id="ARBA00004651"/>
    </source>
</evidence>